<dbReference type="RefSeq" id="WP_053390482.1">
    <property type="nucleotide sequence ID" value="NZ_CP010899.1"/>
</dbReference>
<keyword evidence="1" id="KW-0732">Signal</keyword>
<evidence type="ECO:0000313" key="3">
    <source>
        <dbReference type="Proteomes" id="UP000062963"/>
    </source>
</evidence>
<feature type="signal peptide" evidence="1">
    <location>
        <begin position="1"/>
        <end position="20"/>
    </location>
</feature>
<accession>A0A0K2JFB3</accession>
<sequence length="133" mass="15447">MNIKKILSLIGATAITASGAVPLMAMSQNNSKYEIEKFKKDYCQFCDSFNCKNKIKELEVKLENKSKEEDYDTELKEYYTYINSSNIMISPLENFCSLNGSLDKNKYSRMKEKIAKSQIFIDLVNKYSSRKCW</sequence>
<reference evidence="2 3" key="1">
    <citation type="journal article" date="2015" name="Genome Announc.">
        <title>Complete Genome Sequence of Spiroplasma kunkelii Strain CR2-3x, Causal Agent of Corn Stunt Disease in Zea mays L.</title>
        <authorList>
            <person name="Davis R.E."/>
            <person name="Shao J."/>
            <person name="Dally E.L."/>
            <person name="Zhao Y."/>
            <person name="Gasparich G.E."/>
            <person name="Gaynor B.J."/>
            <person name="Athey J.C."/>
            <person name="Harrison N.A."/>
            <person name="Donofrio N."/>
        </authorList>
    </citation>
    <scope>NUCLEOTIDE SEQUENCE [LARGE SCALE GENOMIC DNA]</scope>
    <source>
        <strain evidence="2 3">CR2-3x</strain>
    </source>
</reference>
<evidence type="ECO:0000313" key="2">
    <source>
        <dbReference type="EMBL" id="ALA97138.1"/>
    </source>
</evidence>
<dbReference type="KEGG" id="skn:SKUN_00216"/>
<protein>
    <recommendedName>
        <fullName evidence="4">Spiroplasmavirus-related protein</fullName>
    </recommendedName>
</protein>
<gene>
    <name evidence="2" type="ORF">SKUN_00216</name>
</gene>
<proteinExistence type="predicted"/>
<organism evidence="2 3">
    <name type="scientific">Spiroplasma kunkelii CR2-3x</name>
    <dbReference type="NCBI Taxonomy" id="273035"/>
    <lineage>
        <taxon>Bacteria</taxon>
        <taxon>Bacillati</taxon>
        <taxon>Mycoplasmatota</taxon>
        <taxon>Mollicutes</taxon>
        <taxon>Entomoplasmatales</taxon>
        <taxon>Spiroplasmataceae</taxon>
        <taxon>Spiroplasma</taxon>
    </lineage>
</organism>
<dbReference type="PATRIC" id="fig|273035.7.peg.259"/>
<dbReference type="Proteomes" id="UP000062963">
    <property type="component" value="Chromosome"/>
</dbReference>
<feature type="chain" id="PRO_5005479686" description="Spiroplasmavirus-related protein" evidence="1">
    <location>
        <begin position="21"/>
        <end position="133"/>
    </location>
</feature>
<name>A0A0K2JFB3_SPIKU</name>
<dbReference type="EMBL" id="CP010899">
    <property type="protein sequence ID" value="ALA97138.1"/>
    <property type="molecule type" value="Genomic_DNA"/>
</dbReference>
<evidence type="ECO:0000256" key="1">
    <source>
        <dbReference type="SAM" id="SignalP"/>
    </source>
</evidence>
<dbReference type="AlphaFoldDB" id="A0A0K2JFB3"/>
<evidence type="ECO:0008006" key="4">
    <source>
        <dbReference type="Google" id="ProtNLM"/>
    </source>
</evidence>
<keyword evidence="3" id="KW-1185">Reference proteome</keyword>
<dbReference type="STRING" id="273035.SKUN_00216"/>